<evidence type="ECO:0000256" key="3">
    <source>
        <dbReference type="RuleBase" id="RU003476"/>
    </source>
</evidence>
<name>A0AAJ0XAR5_9GAMM</name>
<evidence type="ECO:0000259" key="4">
    <source>
        <dbReference type="PROSITE" id="PS51462"/>
    </source>
</evidence>
<dbReference type="Proteomes" id="UP001296776">
    <property type="component" value="Unassembled WGS sequence"/>
</dbReference>
<dbReference type="PROSITE" id="PS00893">
    <property type="entry name" value="NUDIX_BOX"/>
    <property type="match status" value="1"/>
</dbReference>
<sequence>MTDSREDTDQPYCYRYPHPAVTTDVVLFTIRDDALQLLLIERGNEPFKGSWALPGGFVDIDEDLDDCAARELAEETGVENLYLEQLGTFGRPGRDPRERVISVAYLALAPEEQLSVRAGDDAAAAAWFPVKALPPLAFDHDEVIAVAHRRLISKLDYSTIAFQLLPETFTLGELQQVYETLVDAEIDKRNFRKWAQALEQIEATGELRRRGKHRPARVYRLTGRDRITYLK</sequence>
<reference evidence="5" key="2">
    <citation type="journal article" date="2020" name="Microorganisms">
        <title>Osmotic Adaptation and Compatible Solute Biosynthesis of Phototrophic Bacteria as Revealed from Genome Analyses.</title>
        <authorList>
            <person name="Imhoff J.F."/>
            <person name="Rahn T."/>
            <person name="Kunzel S."/>
            <person name="Keller A."/>
            <person name="Neulinger S.C."/>
        </authorList>
    </citation>
    <scope>NUCLEOTIDE SEQUENCE</scope>
    <source>
        <strain evidence="5">DSM 11080</strain>
    </source>
</reference>
<proteinExistence type="inferred from homology"/>
<dbReference type="PROSITE" id="PS51462">
    <property type="entry name" value="NUDIX"/>
    <property type="match status" value="1"/>
</dbReference>
<dbReference type="InterPro" id="IPR036390">
    <property type="entry name" value="WH_DNA-bd_sf"/>
</dbReference>
<dbReference type="PRINTS" id="PR00502">
    <property type="entry name" value="NUDIXFAMILY"/>
</dbReference>
<evidence type="ECO:0000256" key="2">
    <source>
        <dbReference type="ARBA" id="ARBA00022801"/>
    </source>
</evidence>
<dbReference type="GO" id="GO:0016787">
    <property type="term" value="F:hydrolase activity"/>
    <property type="evidence" value="ECO:0007669"/>
    <property type="project" value="UniProtKB-KW"/>
</dbReference>
<protein>
    <submittedName>
        <fullName evidence="5">NUDIX hydrolase</fullName>
    </submittedName>
</protein>
<dbReference type="InterPro" id="IPR054105">
    <property type="entry name" value="WHD_NrtR"/>
</dbReference>
<dbReference type="Pfam" id="PF00293">
    <property type="entry name" value="NUDIX"/>
    <property type="match status" value="1"/>
</dbReference>
<accession>A0AAJ0XAR5</accession>
<dbReference type="EMBL" id="NRSJ01000034">
    <property type="protein sequence ID" value="MBK1706099.1"/>
    <property type="molecule type" value="Genomic_DNA"/>
</dbReference>
<dbReference type="InterPro" id="IPR020476">
    <property type="entry name" value="Nudix_hydrolase"/>
</dbReference>
<comment type="cofactor">
    <cofactor evidence="1">
        <name>Mg(2+)</name>
        <dbReference type="ChEBI" id="CHEBI:18420"/>
    </cofactor>
</comment>
<dbReference type="Pfam" id="PF21906">
    <property type="entry name" value="WHD_NrtR"/>
    <property type="match status" value="1"/>
</dbReference>
<dbReference type="CDD" id="cd18873">
    <property type="entry name" value="NUDIX_NadM_like"/>
    <property type="match status" value="1"/>
</dbReference>
<evidence type="ECO:0000313" key="5">
    <source>
        <dbReference type="EMBL" id="MBK1706099.1"/>
    </source>
</evidence>
<dbReference type="InterPro" id="IPR015797">
    <property type="entry name" value="NUDIX_hydrolase-like_dom_sf"/>
</dbReference>
<dbReference type="AlphaFoldDB" id="A0AAJ0XAR5"/>
<keyword evidence="6" id="KW-1185">Reference proteome</keyword>
<dbReference type="SUPFAM" id="SSF46785">
    <property type="entry name" value="Winged helix' DNA-binding domain"/>
    <property type="match status" value="1"/>
</dbReference>
<dbReference type="SUPFAM" id="SSF55811">
    <property type="entry name" value="Nudix"/>
    <property type="match status" value="1"/>
</dbReference>
<dbReference type="InterPro" id="IPR020084">
    <property type="entry name" value="NUDIX_hydrolase_CS"/>
</dbReference>
<dbReference type="PANTHER" id="PTHR43736">
    <property type="entry name" value="ADP-RIBOSE PYROPHOSPHATASE"/>
    <property type="match status" value="1"/>
</dbReference>
<comment type="similarity">
    <text evidence="3">Belongs to the Nudix hydrolase family.</text>
</comment>
<organism evidence="5 6">
    <name type="scientific">Halochromatium glycolicum</name>
    <dbReference type="NCBI Taxonomy" id="85075"/>
    <lineage>
        <taxon>Bacteria</taxon>
        <taxon>Pseudomonadati</taxon>
        <taxon>Pseudomonadota</taxon>
        <taxon>Gammaproteobacteria</taxon>
        <taxon>Chromatiales</taxon>
        <taxon>Chromatiaceae</taxon>
        <taxon>Halochromatium</taxon>
    </lineage>
</organism>
<evidence type="ECO:0000313" key="6">
    <source>
        <dbReference type="Proteomes" id="UP001296776"/>
    </source>
</evidence>
<dbReference type="InterPro" id="IPR036388">
    <property type="entry name" value="WH-like_DNA-bd_sf"/>
</dbReference>
<reference evidence="5" key="1">
    <citation type="submission" date="2017-08" db="EMBL/GenBank/DDBJ databases">
        <authorList>
            <person name="Imhoff J.F."/>
            <person name="Rahn T."/>
            <person name="Kuenzel S."/>
            <person name="Neulinger S.C."/>
        </authorList>
    </citation>
    <scope>NUCLEOTIDE SEQUENCE</scope>
    <source>
        <strain evidence="5">DSM 11080</strain>
    </source>
</reference>
<dbReference type="Gene3D" id="3.90.79.10">
    <property type="entry name" value="Nucleoside Triphosphate Pyrophosphohydrolase"/>
    <property type="match status" value="1"/>
</dbReference>
<gene>
    <name evidence="5" type="ORF">CKO40_16475</name>
</gene>
<feature type="domain" description="Nudix hydrolase" evidence="4">
    <location>
        <begin position="16"/>
        <end position="152"/>
    </location>
</feature>
<keyword evidence="2 3" id="KW-0378">Hydrolase</keyword>
<comment type="caution">
    <text evidence="5">The sequence shown here is derived from an EMBL/GenBank/DDBJ whole genome shotgun (WGS) entry which is preliminary data.</text>
</comment>
<dbReference type="PANTHER" id="PTHR43736:SF4">
    <property type="entry name" value="SLR1690 PROTEIN"/>
    <property type="match status" value="1"/>
</dbReference>
<dbReference type="Gene3D" id="1.10.10.10">
    <property type="entry name" value="Winged helix-like DNA-binding domain superfamily/Winged helix DNA-binding domain"/>
    <property type="match status" value="1"/>
</dbReference>
<dbReference type="RefSeq" id="WP_200347522.1">
    <property type="nucleotide sequence ID" value="NZ_NRSJ01000034.1"/>
</dbReference>
<dbReference type="InterPro" id="IPR000086">
    <property type="entry name" value="NUDIX_hydrolase_dom"/>
</dbReference>
<evidence type="ECO:0000256" key="1">
    <source>
        <dbReference type="ARBA" id="ARBA00001946"/>
    </source>
</evidence>